<dbReference type="HOGENOM" id="CLU_1168595_0_0_2"/>
<dbReference type="STRING" id="228908.NEQ138"/>
<dbReference type="BioCyc" id="NEQU228908:GJB6-150-MONOMER"/>
<dbReference type="EMBL" id="AE017199">
    <property type="protein sequence ID" value="AAR38995.1"/>
    <property type="molecule type" value="Genomic_DNA"/>
</dbReference>
<accession>Q74NA1</accession>
<evidence type="ECO:0000313" key="3">
    <source>
        <dbReference type="Proteomes" id="UP000000578"/>
    </source>
</evidence>
<evidence type="ECO:0000313" key="2">
    <source>
        <dbReference type="EMBL" id="AAR38995.1"/>
    </source>
</evidence>
<organism evidence="2 3">
    <name type="scientific">Nanoarchaeum equitans (strain Kin4-M)</name>
    <dbReference type="NCBI Taxonomy" id="228908"/>
    <lineage>
        <taxon>Archaea</taxon>
        <taxon>Nanobdellota</taxon>
        <taxon>Candidatus Nanoarchaeia</taxon>
        <taxon>Nanoarchaeales</taxon>
        <taxon>Nanoarchaeaceae</taxon>
        <taxon>Nanoarchaeum</taxon>
    </lineage>
</organism>
<dbReference type="Proteomes" id="UP000000578">
    <property type="component" value="Chromosome"/>
</dbReference>
<keyword evidence="3" id="KW-1185">Reference proteome</keyword>
<gene>
    <name evidence="2" type="ordered locus">NEQ138</name>
</gene>
<keyword evidence="1" id="KW-0472">Membrane</keyword>
<dbReference type="EnsemblBacteria" id="AAR38995">
    <property type="protein sequence ID" value="AAR38995"/>
    <property type="gene ID" value="NEQ138"/>
</dbReference>
<name>Q74NA1_NANEQ</name>
<protein>
    <submittedName>
        <fullName evidence="2">NEQ138</fullName>
    </submittedName>
</protein>
<dbReference type="AlphaFoldDB" id="Q74NA1"/>
<feature type="transmembrane region" description="Helical" evidence="1">
    <location>
        <begin position="207"/>
        <end position="230"/>
    </location>
</feature>
<reference evidence="2 3" key="1">
    <citation type="journal article" date="2003" name="Proc. Natl. Acad. Sci. U.S.A.">
        <title>The genome of Nanoarchaeum equitans: insights into early archaeal evolution and derived parasitism.</title>
        <authorList>
            <person name="Waters E."/>
            <person name="Hohn M.J."/>
            <person name="Ahel I."/>
            <person name="Graham D.E."/>
            <person name="Adams M.D."/>
            <person name="Barnstead M."/>
            <person name="Beeson K.Y."/>
            <person name="Bibbs L."/>
            <person name="Bolanos R."/>
            <person name="Keller M."/>
            <person name="Kretz K."/>
            <person name="Lin X."/>
            <person name="Mathur E."/>
            <person name="Ni J."/>
            <person name="Podar M."/>
            <person name="Richardson T."/>
            <person name="Sutton G.G."/>
            <person name="Simon M."/>
            <person name="Soll D."/>
            <person name="Stetter K.O."/>
            <person name="Short J.M."/>
            <person name="Noordewier M."/>
        </authorList>
    </citation>
    <scope>NUCLEOTIDE SEQUENCE [LARGE SCALE GENOMIC DNA]</scope>
    <source>
        <strain evidence="2 3">Kin4-M</strain>
    </source>
</reference>
<sequence>MAILEMIELIIGLILLTIGLTPLFAYPIIDNAPNKVKQLIENNRKQFYMPMVISLMQYQYSCRINPKYTEPLLKQYVKENLEYPYEVSCKDLLEKPEVVKNNILTFLANKWYAILQNSYDSIANRLKSILNKLFIPLVLAIISIAVFIKRALEENSYQLYFLVSILIPIGIALLINYFYIEPLINNILSTLVYNLIGISPFLPKTDLYFWAGLILTLLGIALTIAVYYYLKEVLYAL</sequence>
<feature type="transmembrane region" description="Helical" evidence="1">
    <location>
        <begin position="159"/>
        <end position="180"/>
    </location>
</feature>
<keyword evidence="1" id="KW-1133">Transmembrane helix</keyword>
<dbReference type="KEGG" id="neq:NEQ138"/>
<evidence type="ECO:0000256" key="1">
    <source>
        <dbReference type="SAM" id="Phobius"/>
    </source>
</evidence>
<feature type="transmembrane region" description="Helical" evidence="1">
    <location>
        <begin position="133"/>
        <end position="152"/>
    </location>
</feature>
<proteinExistence type="predicted"/>
<keyword evidence="1" id="KW-0812">Transmembrane</keyword>